<name>A0ABS3YW88_9BACT</name>
<organism evidence="1 2">
    <name type="scientific">Niastella soli</name>
    <dbReference type="NCBI Taxonomy" id="2821487"/>
    <lineage>
        <taxon>Bacteria</taxon>
        <taxon>Pseudomonadati</taxon>
        <taxon>Bacteroidota</taxon>
        <taxon>Chitinophagia</taxon>
        <taxon>Chitinophagales</taxon>
        <taxon>Chitinophagaceae</taxon>
        <taxon>Niastella</taxon>
    </lineage>
</organism>
<proteinExistence type="predicted"/>
<evidence type="ECO:0000313" key="2">
    <source>
        <dbReference type="Proteomes" id="UP000677244"/>
    </source>
</evidence>
<evidence type="ECO:0000313" key="1">
    <source>
        <dbReference type="EMBL" id="MBO9201431.1"/>
    </source>
</evidence>
<keyword evidence="2" id="KW-1185">Reference proteome</keyword>
<dbReference type="EMBL" id="JAGHKO010000003">
    <property type="protein sequence ID" value="MBO9201431.1"/>
    <property type="molecule type" value="Genomic_DNA"/>
</dbReference>
<dbReference type="Proteomes" id="UP000677244">
    <property type="component" value="Unassembled WGS sequence"/>
</dbReference>
<reference evidence="1 2" key="1">
    <citation type="submission" date="2021-03" db="EMBL/GenBank/DDBJ databases">
        <title>Assistant Professor.</title>
        <authorList>
            <person name="Huq M.A."/>
        </authorList>
    </citation>
    <scope>NUCLEOTIDE SEQUENCE [LARGE SCALE GENOMIC DNA]</scope>
    <source>
        <strain evidence="1 2">MAH-29</strain>
    </source>
</reference>
<gene>
    <name evidence="1" type="ORF">J7I42_14210</name>
</gene>
<dbReference type="RefSeq" id="WP_209139488.1">
    <property type="nucleotide sequence ID" value="NZ_JAGHKO010000003.1"/>
</dbReference>
<sequence length="231" mass="27398">MKDPLKELSFSIKAGVVIRREKNQGFEEIAYESLEWWNGQFRLWYSAVKRIDPVEKIWDDYFLDLMPLGVGEAYVNTTIFVNARVLREYQYDPANRIKWRRMNDYHLADATEEGVVDLAEQFLKTLKTYIIPTFEKYNNIQLLDAFVNERPEYFFETMHLFPDRGFEYKKMIIAKLAGNNDFQLVCDAVRQNIINTEYVNGDLPKETYCGLFEKVYERLKNELPLNNPVVD</sequence>
<comment type="caution">
    <text evidence="1">The sequence shown here is derived from an EMBL/GenBank/DDBJ whole genome shotgun (WGS) entry which is preliminary data.</text>
</comment>
<protein>
    <submittedName>
        <fullName evidence="1">Uncharacterized protein</fullName>
    </submittedName>
</protein>
<accession>A0ABS3YW88</accession>